<dbReference type="GO" id="GO:0006154">
    <property type="term" value="P:adenosine catabolic process"/>
    <property type="evidence" value="ECO:0007669"/>
    <property type="project" value="TreeGrafter"/>
</dbReference>
<feature type="domain" description="Adenosine deaminase" evidence="7">
    <location>
        <begin position="2"/>
        <end position="234"/>
    </location>
</feature>
<evidence type="ECO:0000256" key="2">
    <source>
        <dbReference type="ARBA" id="ARBA00006676"/>
    </source>
</evidence>
<organism evidence="8">
    <name type="scientific">freshwater metagenome</name>
    <dbReference type="NCBI Taxonomy" id="449393"/>
    <lineage>
        <taxon>unclassified sequences</taxon>
        <taxon>metagenomes</taxon>
        <taxon>ecological metagenomes</taxon>
    </lineage>
</organism>
<evidence type="ECO:0000259" key="7">
    <source>
        <dbReference type="Pfam" id="PF00962"/>
    </source>
</evidence>
<dbReference type="AlphaFoldDB" id="A0A6J6TMQ0"/>
<reference evidence="8" key="1">
    <citation type="submission" date="2020-05" db="EMBL/GenBank/DDBJ databases">
        <authorList>
            <person name="Chiriac C."/>
            <person name="Salcher M."/>
            <person name="Ghai R."/>
            <person name="Kavagutti S V."/>
        </authorList>
    </citation>
    <scope>NUCLEOTIDE SEQUENCE</scope>
</reference>
<dbReference type="SUPFAM" id="SSF51556">
    <property type="entry name" value="Metallo-dependent hydrolases"/>
    <property type="match status" value="1"/>
</dbReference>
<keyword evidence="5" id="KW-0378">Hydrolase</keyword>
<dbReference type="Gene3D" id="3.20.20.140">
    <property type="entry name" value="Metal-dependent hydrolases"/>
    <property type="match status" value="1"/>
</dbReference>
<dbReference type="GO" id="GO:0046872">
    <property type="term" value="F:metal ion binding"/>
    <property type="evidence" value="ECO:0007669"/>
    <property type="project" value="UniProtKB-KW"/>
</dbReference>
<dbReference type="GO" id="GO:0005829">
    <property type="term" value="C:cytosol"/>
    <property type="evidence" value="ECO:0007669"/>
    <property type="project" value="TreeGrafter"/>
</dbReference>
<protein>
    <recommendedName>
        <fullName evidence="3">adenosine deaminase</fullName>
        <ecNumber evidence="3">3.5.4.4</ecNumber>
    </recommendedName>
</protein>
<dbReference type="InterPro" id="IPR006330">
    <property type="entry name" value="Ado/ade_deaminase"/>
</dbReference>
<name>A0A6J6TMQ0_9ZZZZ</name>
<evidence type="ECO:0000256" key="3">
    <source>
        <dbReference type="ARBA" id="ARBA00012784"/>
    </source>
</evidence>
<sequence length="244" mass="27114">MADVVEATLEGYKQGMAEAKAEGHEIAVYSLLCGMRQNKRSQEVAELVVKYRHKGVVGFDIAGPEDGFPPSDQKETFDYLRKEDAHFTIHAGEAYGLPSIWEAIQLCGAERLGHGVRIIDDIDFSGPEPVLGQLASYVRDRRIPLELCPTSNLQTGAAKSYAEHPIGALAKLRFRVTLNTDNRLMSQTSMSFEMSEAVKAFGWDFTELQRVTINAMKSAFIPYPDRLKIIEGTIKPGYQKISAE</sequence>
<accession>A0A6J6TMQ0</accession>
<dbReference type="PANTHER" id="PTHR11409:SF43">
    <property type="entry name" value="ADENOSINE DEAMINASE"/>
    <property type="match status" value="1"/>
</dbReference>
<dbReference type="EMBL" id="CAEZZB010000077">
    <property type="protein sequence ID" value="CAB4747983.1"/>
    <property type="molecule type" value="Genomic_DNA"/>
</dbReference>
<dbReference type="EC" id="3.5.4.4" evidence="3"/>
<proteinExistence type="inferred from homology"/>
<dbReference type="GO" id="GO:0004000">
    <property type="term" value="F:adenosine deaminase activity"/>
    <property type="evidence" value="ECO:0007669"/>
    <property type="project" value="UniProtKB-ARBA"/>
</dbReference>
<evidence type="ECO:0000256" key="5">
    <source>
        <dbReference type="ARBA" id="ARBA00022801"/>
    </source>
</evidence>
<evidence type="ECO:0000256" key="6">
    <source>
        <dbReference type="ARBA" id="ARBA00022833"/>
    </source>
</evidence>
<keyword evidence="4" id="KW-0479">Metal-binding</keyword>
<evidence type="ECO:0000256" key="1">
    <source>
        <dbReference type="ARBA" id="ARBA00001947"/>
    </source>
</evidence>
<dbReference type="GO" id="GO:0043103">
    <property type="term" value="P:hypoxanthine salvage"/>
    <property type="evidence" value="ECO:0007669"/>
    <property type="project" value="TreeGrafter"/>
</dbReference>
<comment type="similarity">
    <text evidence="2">Belongs to the metallo-dependent hydrolases superfamily. Adenosine and AMP deaminases family.</text>
</comment>
<dbReference type="GO" id="GO:0046103">
    <property type="term" value="P:inosine biosynthetic process"/>
    <property type="evidence" value="ECO:0007669"/>
    <property type="project" value="TreeGrafter"/>
</dbReference>
<dbReference type="InterPro" id="IPR001365">
    <property type="entry name" value="A_deaminase_dom"/>
</dbReference>
<comment type="cofactor">
    <cofactor evidence="1">
        <name>Zn(2+)</name>
        <dbReference type="ChEBI" id="CHEBI:29105"/>
    </cofactor>
</comment>
<dbReference type="PANTHER" id="PTHR11409">
    <property type="entry name" value="ADENOSINE DEAMINASE"/>
    <property type="match status" value="1"/>
</dbReference>
<evidence type="ECO:0000256" key="4">
    <source>
        <dbReference type="ARBA" id="ARBA00022723"/>
    </source>
</evidence>
<dbReference type="Pfam" id="PF00962">
    <property type="entry name" value="A_deaminase"/>
    <property type="match status" value="1"/>
</dbReference>
<dbReference type="InterPro" id="IPR032466">
    <property type="entry name" value="Metal_Hydrolase"/>
</dbReference>
<gene>
    <name evidence="8" type="ORF">UFOPK2816_00687</name>
</gene>
<evidence type="ECO:0000313" key="8">
    <source>
        <dbReference type="EMBL" id="CAB4747983.1"/>
    </source>
</evidence>
<keyword evidence="6" id="KW-0862">Zinc</keyword>